<dbReference type="InterPro" id="IPR036770">
    <property type="entry name" value="Ankyrin_rpt-contain_sf"/>
</dbReference>
<reference evidence="7 8" key="1">
    <citation type="submission" date="2022-12" db="EMBL/GenBank/DDBJ databases">
        <title>Chromosome-level genome of Tegillarca granosa.</title>
        <authorList>
            <person name="Kim J."/>
        </authorList>
    </citation>
    <scope>NUCLEOTIDE SEQUENCE [LARGE SCALE GENOMIC DNA]</scope>
    <source>
        <strain evidence="7">Teg-2019</strain>
        <tissue evidence="7">Adductor muscle</tissue>
    </source>
</reference>
<feature type="compositionally biased region" description="Acidic residues" evidence="4">
    <location>
        <begin position="978"/>
        <end position="1009"/>
    </location>
</feature>
<dbReference type="InterPro" id="IPR027417">
    <property type="entry name" value="P-loop_NTPase"/>
</dbReference>
<dbReference type="Pfam" id="PF12796">
    <property type="entry name" value="Ank_2"/>
    <property type="match status" value="3"/>
</dbReference>
<feature type="domain" description="DZIP3-like HEPN" evidence="5">
    <location>
        <begin position="35"/>
        <end position="172"/>
    </location>
</feature>
<dbReference type="Pfam" id="PF18738">
    <property type="entry name" value="HEPN_DZIP3"/>
    <property type="match status" value="1"/>
</dbReference>
<keyword evidence="8" id="KW-1185">Reference proteome</keyword>
<feature type="region of interest" description="Disordered" evidence="4">
    <location>
        <begin position="972"/>
        <end position="1009"/>
    </location>
</feature>
<feature type="repeat" description="ANK" evidence="3">
    <location>
        <begin position="869"/>
        <end position="901"/>
    </location>
</feature>
<accession>A0ABQ9FZ72</accession>
<protein>
    <recommendedName>
        <fullName evidence="9">DZIP3-like HEPN domain-containing protein</fullName>
    </recommendedName>
</protein>
<dbReference type="InterPro" id="IPR002110">
    <property type="entry name" value="Ankyrin_rpt"/>
</dbReference>
<dbReference type="SUPFAM" id="SSF48403">
    <property type="entry name" value="Ankyrin repeat"/>
    <property type="match status" value="1"/>
</dbReference>
<evidence type="ECO:0000313" key="7">
    <source>
        <dbReference type="EMBL" id="KAJ8321297.1"/>
    </source>
</evidence>
<feature type="repeat" description="ANK" evidence="3">
    <location>
        <begin position="903"/>
        <end position="935"/>
    </location>
</feature>
<evidence type="ECO:0000256" key="2">
    <source>
        <dbReference type="ARBA" id="ARBA00023043"/>
    </source>
</evidence>
<dbReference type="PROSITE" id="PS50297">
    <property type="entry name" value="ANK_REP_REGION"/>
    <property type="match status" value="8"/>
</dbReference>
<dbReference type="PANTHER" id="PTHR23206:SF7">
    <property type="entry name" value="PROTEIN KINASE DOMAIN-CONTAINING PROTEIN"/>
    <property type="match status" value="1"/>
</dbReference>
<dbReference type="InterPro" id="IPR049050">
    <property type="entry name" value="nSTAND3"/>
</dbReference>
<proteinExistence type="predicted"/>
<dbReference type="PROSITE" id="PS50088">
    <property type="entry name" value="ANK_REPEAT"/>
    <property type="match status" value="8"/>
</dbReference>
<gene>
    <name evidence="7" type="ORF">KUTeg_001155</name>
</gene>
<feature type="repeat" description="ANK" evidence="3">
    <location>
        <begin position="781"/>
        <end position="813"/>
    </location>
</feature>
<dbReference type="SMART" id="SM00248">
    <property type="entry name" value="ANK"/>
    <property type="match status" value="10"/>
</dbReference>
<dbReference type="Pfam" id="PF20720">
    <property type="entry name" value="nSTAND3"/>
    <property type="match status" value="1"/>
</dbReference>
<dbReference type="PANTHER" id="PTHR23206">
    <property type="entry name" value="MASK PROTEIN"/>
    <property type="match status" value="1"/>
</dbReference>
<dbReference type="InterPro" id="IPR051631">
    <property type="entry name" value="Ankyrin-KH/SAM_domain"/>
</dbReference>
<dbReference type="EMBL" id="JARBDR010000107">
    <property type="protein sequence ID" value="KAJ8321297.1"/>
    <property type="molecule type" value="Genomic_DNA"/>
</dbReference>
<evidence type="ECO:0000256" key="1">
    <source>
        <dbReference type="ARBA" id="ARBA00022737"/>
    </source>
</evidence>
<evidence type="ECO:0000256" key="3">
    <source>
        <dbReference type="PROSITE-ProRule" id="PRU00023"/>
    </source>
</evidence>
<comment type="caution">
    <text evidence="7">The sequence shown here is derived from an EMBL/GenBank/DDBJ whole genome shotgun (WGS) entry which is preliminary data.</text>
</comment>
<evidence type="ECO:0000256" key="4">
    <source>
        <dbReference type="SAM" id="MobiDB-lite"/>
    </source>
</evidence>
<dbReference type="Proteomes" id="UP001217089">
    <property type="component" value="Unassembled WGS sequence"/>
</dbReference>
<feature type="repeat" description="ANK" evidence="3">
    <location>
        <begin position="681"/>
        <end position="713"/>
    </location>
</feature>
<dbReference type="SUPFAM" id="SSF52540">
    <property type="entry name" value="P-loop containing nucleoside triphosphate hydrolases"/>
    <property type="match status" value="2"/>
</dbReference>
<feature type="repeat" description="ANK" evidence="3">
    <location>
        <begin position="715"/>
        <end position="747"/>
    </location>
</feature>
<evidence type="ECO:0008006" key="9">
    <source>
        <dbReference type="Google" id="ProtNLM"/>
    </source>
</evidence>
<feature type="repeat" description="ANK" evidence="3">
    <location>
        <begin position="936"/>
        <end position="962"/>
    </location>
</feature>
<name>A0ABQ9FZ72_TEGGR</name>
<dbReference type="InterPro" id="IPR041249">
    <property type="entry name" value="HEPN_DZIP3"/>
</dbReference>
<feature type="domain" description="Novel STAND NTPase 3" evidence="6">
    <location>
        <begin position="195"/>
        <end position="342"/>
    </location>
</feature>
<keyword evidence="2 3" id="KW-0040">ANK repeat</keyword>
<keyword evidence="1" id="KW-0677">Repeat</keyword>
<sequence>MENTGEHQMAFSSSISKIGTKAVRQFFDKHIPSNDLKQKLAKEKGKLQKLKGHVIYDDQWDILYQSIGTVSSSDFDLTLMLLLLREIGKVNKPTNGGSKLPHQHDKSDGARLATIKYYRNELAHTKDFSISRNEFKRTWNDLREAIVGIGGKTYNAEINEVRTLSLDQSHKDLYKELKIFQDQKIATWKQDDESFFPTRATSDVMNHINHNNVTIVTGPPGCGKKATMHHLALQYKQDNYQIFYVTTIDKIFDLWIRDGKQLFLLENPFGDHDIDKSELHKWENQEDMDILFEYSDIKIIASVRSHIIQDDLLTCLSDTAINITDPNICLTNEERREIFKKHALYQKRNDLLNMSTEVESYTVSCFPLVCQRFTASKDSTYSTEEFFNEHLQVIRKEIKKFQINEKTLYFCLLFCMIYDNNLDTEIISLSRRDEASKIVRDDLLDVCKVKTGKTEIKSTLDTLLNTYLRKEGSSYQFIHDIVHDAVVGHVDQLPLEIKKEVILKHCTSKFIKERTVLSSLDTNRRSDGKVIITEELENVWGVHIINSITEGYWGDVFTNTCLQTDQADILLKRILKKLGNDSIRAFVRKRNVSSNEGIVSYLFLPPYTDSIVSRLTEAECSSLHLVVLCGLVRLTEVIINLVNVSNENSYINLLLLACLSGKDKMVTIFLKRNDSSSYFTDGITPLILSSGKGNKKIVEILIQHGASVNMVEKKYGHSPLHVAAVYGYPNIVDLLIRKEADVNLLDKRNDSALHLASKNGHVNVVNALLKGHADVGQVDADGYSALHLASKNGDENVVNALLHGGANVNKIVKDNSNFPLNQHIDDGVYYDSDGDHGISALHLASEKGNLDVVNALLQGGANVNQVDFDGYSALHLASKNDHANVVVALLQEFANVNQIVKDRGTSALHLASEEGYLDVVNALLQGGANVNQVDFDGYSALHLASKNDHANVVVALLQGDAEDFKIVKKNNNPVIYDHDDDDDDDDDHDHDDDDDDDDYDYYDDYDDDH</sequence>
<dbReference type="PRINTS" id="PR01415">
    <property type="entry name" value="ANKYRIN"/>
</dbReference>
<feature type="repeat" description="ANK" evidence="3">
    <location>
        <begin position="836"/>
        <end position="868"/>
    </location>
</feature>
<evidence type="ECO:0000259" key="6">
    <source>
        <dbReference type="Pfam" id="PF20720"/>
    </source>
</evidence>
<feature type="non-terminal residue" evidence="7">
    <location>
        <position position="1009"/>
    </location>
</feature>
<evidence type="ECO:0000259" key="5">
    <source>
        <dbReference type="Pfam" id="PF18738"/>
    </source>
</evidence>
<evidence type="ECO:0000313" key="8">
    <source>
        <dbReference type="Proteomes" id="UP001217089"/>
    </source>
</evidence>
<dbReference type="Pfam" id="PF00023">
    <property type="entry name" value="Ank"/>
    <property type="match status" value="2"/>
</dbReference>
<dbReference type="Gene3D" id="1.25.40.20">
    <property type="entry name" value="Ankyrin repeat-containing domain"/>
    <property type="match status" value="3"/>
</dbReference>
<organism evidence="7 8">
    <name type="scientific">Tegillarca granosa</name>
    <name type="common">Malaysian cockle</name>
    <name type="synonym">Anadara granosa</name>
    <dbReference type="NCBI Taxonomy" id="220873"/>
    <lineage>
        <taxon>Eukaryota</taxon>
        <taxon>Metazoa</taxon>
        <taxon>Spiralia</taxon>
        <taxon>Lophotrochozoa</taxon>
        <taxon>Mollusca</taxon>
        <taxon>Bivalvia</taxon>
        <taxon>Autobranchia</taxon>
        <taxon>Pteriomorphia</taxon>
        <taxon>Arcoida</taxon>
        <taxon>Arcoidea</taxon>
        <taxon>Arcidae</taxon>
        <taxon>Tegillarca</taxon>
    </lineage>
</organism>
<feature type="repeat" description="ANK" evidence="3">
    <location>
        <begin position="748"/>
        <end position="780"/>
    </location>
</feature>